<comment type="caution">
    <text evidence="9">The sequence shown here is derived from an EMBL/GenBank/DDBJ whole genome shotgun (WGS) entry which is preliminary data.</text>
</comment>
<dbReference type="Pfam" id="PF00324">
    <property type="entry name" value="AA_permease"/>
    <property type="match status" value="1"/>
</dbReference>
<evidence type="ECO:0000256" key="3">
    <source>
        <dbReference type="ARBA" id="ARBA00022692"/>
    </source>
</evidence>
<keyword evidence="3 7" id="KW-0812">Transmembrane</keyword>
<reference evidence="9 10" key="1">
    <citation type="submission" date="2015-12" db="EMBL/GenBank/DDBJ databases">
        <title>Draft genome sequence of Moniliophthora roreri, the causal agent of frosty pod rot of cacao.</title>
        <authorList>
            <person name="Aime M.C."/>
            <person name="Diaz-Valderrama J.R."/>
            <person name="Kijpornyongpan T."/>
            <person name="Phillips-Mora W."/>
        </authorList>
    </citation>
    <scope>NUCLEOTIDE SEQUENCE [LARGE SCALE GENOMIC DNA]</scope>
    <source>
        <strain evidence="9 10">MCA 2952</strain>
    </source>
</reference>
<keyword evidence="2" id="KW-0813">Transport</keyword>
<feature type="transmembrane region" description="Helical" evidence="7">
    <location>
        <begin position="405"/>
        <end position="426"/>
    </location>
</feature>
<evidence type="ECO:0000256" key="5">
    <source>
        <dbReference type="ARBA" id="ARBA00022989"/>
    </source>
</evidence>
<feature type="transmembrane region" description="Helical" evidence="7">
    <location>
        <begin position="65"/>
        <end position="83"/>
    </location>
</feature>
<feature type="transmembrane region" description="Helical" evidence="7">
    <location>
        <begin position="447"/>
        <end position="471"/>
    </location>
</feature>
<organism evidence="9 10">
    <name type="scientific">Moniliophthora roreri</name>
    <name type="common">Frosty pod rot fungus</name>
    <name type="synonym">Monilia roreri</name>
    <dbReference type="NCBI Taxonomy" id="221103"/>
    <lineage>
        <taxon>Eukaryota</taxon>
        <taxon>Fungi</taxon>
        <taxon>Dikarya</taxon>
        <taxon>Basidiomycota</taxon>
        <taxon>Agaricomycotina</taxon>
        <taxon>Agaricomycetes</taxon>
        <taxon>Agaricomycetidae</taxon>
        <taxon>Agaricales</taxon>
        <taxon>Marasmiineae</taxon>
        <taxon>Marasmiaceae</taxon>
        <taxon>Moniliophthora</taxon>
    </lineage>
</organism>
<dbReference type="InterPro" id="IPR004841">
    <property type="entry name" value="AA-permease/SLC12A_dom"/>
</dbReference>
<feature type="transmembrane region" description="Helical" evidence="7">
    <location>
        <begin position="331"/>
        <end position="356"/>
    </location>
</feature>
<keyword evidence="6 7" id="KW-0472">Membrane</keyword>
<evidence type="ECO:0000313" key="9">
    <source>
        <dbReference type="EMBL" id="KTB37075.1"/>
    </source>
</evidence>
<feature type="transmembrane region" description="Helical" evidence="7">
    <location>
        <begin position="376"/>
        <end position="393"/>
    </location>
</feature>
<evidence type="ECO:0000256" key="7">
    <source>
        <dbReference type="SAM" id="Phobius"/>
    </source>
</evidence>
<evidence type="ECO:0000256" key="6">
    <source>
        <dbReference type="ARBA" id="ARBA00023136"/>
    </source>
</evidence>
<dbReference type="Proteomes" id="UP000054988">
    <property type="component" value="Unassembled WGS sequence"/>
</dbReference>
<name>A0A0W0FLA0_MONRR</name>
<dbReference type="GO" id="GO:0015171">
    <property type="term" value="F:amino acid transmembrane transporter activity"/>
    <property type="evidence" value="ECO:0007669"/>
    <property type="project" value="TreeGrafter"/>
</dbReference>
<dbReference type="eggNOG" id="KOG1286">
    <property type="taxonomic scope" value="Eukaryota"/>
</dbReference>
<dbReference type="PANTHER" id="PTHR43341:SF15">
    <property type="entry name" value="GENERAL AMINO ACID PERMEASE AGP2"/>
    <property type="match status" value="1"/>
</dbReference>
<feature type="transmembrane region" description="Helical" evidence="7">
    <location>
        <begin position="121"/>
        <end position="139"/>
    </location>
</feature>
<dbReference type="PANTHER" id="PTHR43341">
    <property type="entry name" value="AMINO ACID PERMEASE"/>
    <property type="match status" value="1"/>
</dbReference>
<sequence length="549" mass="61016">MEAAYEKGEESGQISELSGLADLGQVYRDDQTHRKLKSRHIQLIGIGGTIGTSLFRAPELTAKSFLANLLLGFTVWSSFIFAVNNCIAEMVSWIPVSAPSVRLADRFVDPAFGFCAGYNNFAFLVFLTPFEITALNIVLHFWTDKIPLVAIICFCLVCYACLNFVNVKYYGEAEFWLAAGKVLLATGFILFTFITMVGGNPLHDVYGFRFWDSSKVPGTPFAEYIATGSLGRFHGFLACLLQSSFTIAGPDMVSLAAAEAESPRRNLPRTFRSVIYRLTTFFVLGAACVGTVVAYNDESLLQSLSAARPGAGSSPYVIAMQRLKIPVLPHIVNFLILTSVFSAGNSFCFCASRTLYGLALERKAPRIFARCNKSGVPIYCVGVTIAIAALAFLQASNNSATVLQWFVNLVTASQVLNWAIMAFTYIRFYNALKAQNVSRDTLPYKGFWQPFCGYYALTGSLVVVLIGGYTVFLDGNWDVPNFLFSYTMVGVVPVLFVGWKVYHRTQWRKLEEIDFFEKERALVDEYEANFVKGPPRTRGERFWAFVFPS</sequence>
<evidence type="ECO:0000256" key="1">
    <source>
        <dbReference type="ARBA" id="ARBA00004141"/>
    </source>
</evidence>
<dbReference type="EMBL" id="LATX01001869">
    <property type="protein sequence ID" value="KTB37075.1"/>
    <property type="molecule type" value="Genomic_DNA"/>
</dbReference>
<keyword evidence="5 7" id="KW-1133">Transmembrane helix</keyword>
<accession>A0A0W0FLA0</accession>
<evidence type="ECO:0000313" key="10">
    <source>
        <dbReference type="Proteomes" id="UP000054988"/>
    </source>
</evidence>
<feature type="transmembrane region" description="Helical" evidence="7">
    <location>
        <begin position="483"/>
        <end position="502"/>
    </location>
</feature>
<feature type="transmembrane region" description="Helical" evidence="7">
    <location>
        <begin position="274"/>
        <end position="295"/>
    </location>
</feature>
<keyword evidence="4" id="KW-0029">Amino-acid transport</keyword>
<gene>
    <name evidence="9" type="ORF">WG66_10245</name>
</gene>
<feature type="transmembrane region" description="Helical" evidence="7">
    <location>
        <begin position="146"/>
        <end position="165"/>
    </location>
</feature>
<evidence type="ECO:0000256" key="2">
    <source>
        <dbReference type="ARBA" id="ARBA00022448"/>
    </source>
</evidence>
<dbReference type="InterPro" id="IPR050524">
    <property type="entry name" value="APC_YAT"/>
</dbReference>
<dbReference type="AlphaFoldDB" id="A0A0W0FLA0"/>
<dbReference type="Gene3D" id="1.20.1740.10">
    <property type="entry name" value="Amino acid/polyamine transporter I"/>
    <property type="match status" value="1"/>
</dbReference>
<protein>
    <submittedName>
        <fullName evidence="9">Putative general amino acid permease AGP2</fullName>
    </submittedName>
</protein>
<dbReference type="FunFam" id="1.20.1740.10:FF:000006">
    <property type="entry name" value="General amino acid permease"/>
    <property type="match status" value="1"/>
</dbReference>
<feature type="domain" description="Amino acid permease/ SLC12A" evidence="8">
    <location>
        <begin position="40"/>
        <end position="509"/>
    </location>
</feature>
<evidence type="ECO:0000259" key="8">
    <source>
        <dbReference type="Pfam" id="PF00324"/>
    </source>
</evidence>
<proteinExistence type="predicted"/>
<dbReference type="PIRSF" id="PIRSF006060">
    <property type="entry name" value="AA_transporter"/>
    <property type="match status" value="1"/>
</dbReference>
<dbReference type="GO" id="GO:0016020">
    <property type="term" value="C:membrane"/>
    <property type="evidence" value="ECO:0007669"/>
    <property type="project" value="UniProtKB-SubCell"/>
</dbReference>
<comment type="subcellular location">
    <subcellularLocation>
        <location evidence="1">Membrane</location>
        <topology evidence="1">Multi-pass membrane protein</topology>
    </subcellularLocation>
</comment>
<evidence type="ECO:0000256" key="4">
    <source>
        <dbReference type="ARBA" id="ARBA00022970"/>
    </source>
</evidence>
<feature type="transmembrane region" description="Helical" evidence="7">
    <location>
        <begin position="177"/>
        <end position="199"/>
    </location>
</feature>